<protein>
    <submittedName>
        <fullName evidence="3">Protein kinase domain-containing protein</fullName>
        <ecNumber evidence="3">2.7.11.1</ecNumber>
    </submittedName>
</protein>
<dbReference type="Pfam" id="PF00069">
    <property type="entry name" value="Pkinase"/>
    <property type="match status" value="1"/>
</dbReference>
<dbReference type="VEuPathDB" id="CryptoDB:CMU_033170"/>
<feature type="compositionally biased region" description="Polar residues" evidence="1">
    <location>
        <begin position="684"/>
        <end position="696"/>
    </location>
</feature>
<evidence type="ECO:0000259" key="2">
    <source>
        <dbReference type="PROSITE" id="PS50011"/>
    </source>
</evidence>
<evidence type="ECO:0000256" key="1">
    <source>
        <dbReference type="SAM" id="MobiDB-lite"/>
    </source>
</evidence>
<keyword evidence="3" id="KW-0808">Transferase</keyword>
<evidence type="ECO:0000313" key="3">
    <source>
        <dbReference type="EMBL" id="EEA06932.1"/>
    </source>
</evidence>
<dbReference type="RefSeq" id="XP_002141281.1">
    <property type="nucleotide sequence ID" value="XM_002141245.1"/>
</dbReference>
<organism evidence="3 4">
    <name type="scientific">Cryptosporidium muris (strain RN66)</name>
    <dbReference type="NCBI Taxonomy" id="441375"/>
    <lineage>
        <taxon>Eukaryota</taxon>
        <taxon>Sar</taxon>
        <taxon>Alveolata</taxon>
        <taxon>Apicomplexa</taxon>
        <taxon>Conoidasida</taxon>
        <taxon>Coccidia</taxon>
        <taxon>Eucoccidiorida</taxon>
        <taxon>Eimeriorina</taxon>
        <taxon>Cryptosporidiidae</taxon>
        <taxon>Cryptosporidium</taxon>
    </lineage>
</organism>
<dbReference type="OrthoDB" id="10252171at2759"/>
<dbReference type="GO" id="GO:0004674">
    <property type="term" value="F:protein serine/threonine kinase activity"/>
    <property type="evidence" value="ECO:0007669"/>
    <property type="project" value="UniProtKB-EC"/>
</dbReference>
<reference evidence="3" key="1">
    <citation type="submission" date="2008-06" db="EMBL/GenBank/DDBJ databases">
        <authorList>
            <person name="Lorenzi H."/>
            <person name="Inman J."/>
            <person name="Miller J."/>
            <person name="Schobel S."/>
            <person name="Amedeo P."/>
            <person name="Caler E.V."/>
            <person name="da Silva J."/>
        </authorList>
    </citation>
    <scope>NUCLEOTIDE SEQUENCE [LARGE SCALE GENOMIC DNA]</scope>
    <source>
        <strain evidence="3">RN66</strain>
    </source>
</reference>
<keyword evidence="3" id="KW-0418">Kinase</keyword>
<dbReference type="eggNOG" id="KOG0583">
    <property type="taxonomic scope" value="Eukaryota"/>
</dbReference>
<dbReference type="PANTHER" id="PTHR44167:SF24">
    <property type="entry name" value="SERINE_THREONINE-PROTEIN KINASE CHK2"/>
    <property type="match status" value="1"/>
</dbReference>
<keyword evidence="4" id="KW-1185">Reference proteome</keyword>
<dbReference type="PANTHER" id="PTHR44167">
    <property type="entry name" value="OVARIAN-SPECIFIC SERINE/THREONINE-PROTEIN KINASE LOK-RELATED"/>
    <property type="match status" value="1"/>
</dbReference>
<dbReference type="SMART" id="SM00220">
    <property type="entry name" value="S_TKc"/>
    <property type="match status" value="1"/>
</dbReference>
<dbReference type="GeneID" id="6996340"/>
<dbReference type="AlphaFoldDB" id="B6AFE1"/>
<dbReference type="Gene3D" id="1.10.510.10">
    <property type="entry name" value="Transferase(Phosphotransferase) domain 1"/>
    <property type="match status" value="2"/>
</dbReference>
<dbReference type="SUPFAM" id="SSF56112">
    <property type="entry name" value="Protein kinase-like (PK-like)"/>
    <property type="match status" value="1"/>
</dbReference>
<dbReference type="InterPro" id="IPR011009">
    <property type="entry name" value="Kinase-like_dom_sf"/>
</dbReference>
<feature type="compositionally biased region" description="Low complexity" evidence="1">
    <location>
        <begin position="674"/>
        <end position="683"/>
    </location>
</feature>
<dbReference type="GO" id="GO:0044773">
    <property type="term" value="P:mitotic DNA damage checkpoint signaling"/>
    <property type="evidence" value="ECO:0007669"/>
    <property type="project" value="TreeGrafter"/>
</dbReference>
<dbReference type="GO" id="GO:0005524">
    <property type="term" value="F:ATP binding"/>
    <property type="evidence" value="ECO:0007669"/>
    <property type="project" value="InterPro"/>
</dbReference>
<dbReference type="PROSITE" id="PS50011">
    <property type="entry name" value="PROTEIN_KINASE_DOM"/>
    <property type="match status" value="1"/>
</dbReference>
<dbReference type="Proteomes" id="UP000001460">
    <property type="component" value="Unassembled WGS sequence"/>
</dbReference>
<evidence type="ECO:0000313" key="4">
    <source>
        <dbReference type="Proteomes" id="UP000001460"/>
    </source>
</evidence>
<sequence>MNKERYGSELKEDITAYYTKMRKNESIDICKFSTTTSYQSCDSLSPSDKTFIKINSNSSKLIIDNSVNNLKELNSLNNKETILIPKRVNENKELKLEILKNIDNKEVKKEISENRNNKPINLDNNKDGIKILYTNTNTNIYDTEDFLELNNINLKFIYVNGNKCDVVPIIDDNKDITKKMPEYFKNCEELVRYFTGKVIRSFRSLYYIKKKLQQALYGAVFLAYRLKISKNKNLNKLEGNNKFVNLNKEKYTINNNCELLDNSTLMYEFDENNNMIAIKILNLNLRKKKPSLMEDINAEVSFAKLMIKHKNIVEYDEIWQDHFKNTFIRMPYAEYDDLFEVMRRRNKPLTENEARWLFRQICYAVQHLHNNGIAMRDLSLENILMFSEKNNINQNVIYVMKPGDSIIIPKIADPGQACKIKSINKNINIGNFQRNNLNCLKDNKYDLQKVEFLFGKSFRPPEAYEINTLYDATKVDVFCLGWMLLYTLTKFQPFETCRMITKKVNTSNRNIGFLNNLLEKLLINSKNLEYNGKSVVAKDPNWGFILAGKYSELYKKINATKLSSDVLNLIENMLQPNYEKRYCISSVISHPWMKCGELESNKTCLPLMASTLTKRQDIYKMIKIENEKNMNKESLKNIANIKDKEKIDSKTIEDNNSILELKFYSTKSSNTNSNITTSTPTMNGINNTISSKNGSNTINSLHNIPKSPINDKPLIYERKMNNVLPKINFEKIFDQRYMFDNIEKERFIQTQRIGSRSLLKVSKDKKLSLVGSNNSKPTSFTNTFKDQEDYFIKARTFRYNTTRLQYPSINNLNISTPNNLFYRNNRYYNLSSSSSSITAVPVRRNETQGILSNIWSYIVNSDSLEISNKRK</sequence>
<gene>
    <name evidence="3" type="ORF">CMU_033170</name>
</gene>
<feature type="domain" description="Protein kinase" evidence="2">
    <location>
        <begin position="206"/>
        <end position="593"/>
    </location>
</feature>
<name>B6AFE1_CRYMR</name>
<dbReference type="GO" id="GO:0005634">
    <property type="term" value="C:nucleus"/>
    <property type="evidence" value="ECO:0007669"/>
    <property type="project" value="TreeGrafter"/>
</dbReference>
<dbReference type="STRING" id="441375.B6AFE1"/>
<dbReference type="EC" id="2.7.11.1" evidence="3"/>
<feature type="region of interest" description="Disordered" evidence="1">
    <location>
        <begin position="674"/>
        <end position="696"/>
    </location>
</feature>
<accession>B6AFE1</accession>
<proteinExistence type="predicted"/>
<dbReference type="InterPro" id="IPR000719">
    <property type="entry name" value="Prot_kinase_dom"/>
</dbReference>
<dbReference type="EMBL" id="DS989731">
    <property type="protein sequence ID" value="EEA06932.1"/>
    <property type="molecule type" value="Genomic_DNA"/>
</dbReference>